<comment type="similarity">
    <text evidence="1">Belongs to the universal stress protein A family.</text>
</comment>
<dbReference type="Pfam" id="PF00582">
    <property type="entry name" value="Usp"/>
    <property type="match status" value="2"/>
</dbReference>
<keyword evidence="3" id="KW-0067">ATP-binding</keyword>
<dbReference type="Gene3D" id="3.40.50.620">
    <property type="entry name" value="HUPs"/>
    <property type="match status" value="2"/>
</dbReference>
<gene>
    <name evidence="5" type="ORF">CF15_01010</name>
</gene>
<dbReference type="InterPro" id="IPR006016">
    <property type="entry name" value="UspA"/>
</dbReference>
<dbReference type="CDD" id="cd00293">
    <property type="entry name" value="USP-like"/>
    <property type="match status" value="2"/>
</dbReference>
<reference evidence="5 6" key="1">
    <citation type="submission" date="2015-11" db="EMBL/GenBank/DDBJ databases">
        <title>Genome sequence of Pyrodictium occultum PL-19, a marine hyperthermophilic archaeon isolated from Volcano, Italy.</title>
        <authorList>
            <person name="Utturkar S."/>
            <person name="Huber H."/>
            <person name="Leptihn S."/>
            <person name="Brown S."/>
            <person name="Stetter K.O."/>
            <person name="Podar M."/>
        </authorList>
    </citation>
    <scope>NUCLEOTIDE SEQUENCE [LARGE SCALE GENOMIC DNA]</scope>
    <source>
        <strain evidence="5 6">PL-19</strain>
    </source>
</reference>
<evidence type="ECO:0000256" key="2">
    <source>
        <dbReference type="ARBA" id="ARBA00022741"/>
    </source>
</evidence>
<dbReference type="InterPro" id="IPR014729">
    <property type="entry name" value="Rossmann-like_a/b/a_fold"/>
</dbReference>
<dbReference type="STRING" id="2309.CF15_01010"/>
<proteinExistence type="inferred from homology"/>
<dbReference type="EMBL" id="LNTB01000001">
    <property type="protein sequence ID" value="KSW11464.1"/>
    <property type="molecule type" value="Genomic_DNA"/>
</dbReference>
<feature type="domain" description="UspA" evidence="4">
    <location>
        <begin position="8"/>
        <end position="147"/>
    </location>
</feature>
<comment type="caution">
    <text evidence="5">The sequence shown here is derived from an EMBL/GenBank/DDBJ whole genome shotgun (WGS) entry which is preliminary data.</text>
</comment>
<dbReference type="PANTHER" id="PTHR46268">
    <property type="entry name" value="STRESS RESPONSE PROTEIN NHAX"/>
    <property type="match status" value="1"/>
</dbReference>
<dbReference type="SUPFAM" id="SSF52402">
    <property type="entry name" value="Adenine nucleotide alpha hydrolases-like"/>
    <property type="match status" value="2"/>
</dbReference>
<evidence type="ECO:0000313" key="5">
    <source>
        <dbReference type="EMBL" id="KSW11464.1"/>
    </source>
</evidence>
<protein>
    <recommendedName>
        <fullName evidence="4">UspA domain-containing protein</fullName>
    </recommendedName>
</protein>
<evidence type="ECO:0000259" key="4">
    <source>
        <dbReference type="Pfam" id="PF00582"/>
    </source>
</evidence>
<accession>A0A0V8RU03</accession>
<name>A0A0V8RU03_PYROC</name>
<dbReference type="PANTHER" id="PTHR46268:SF27">
    <property type="entry name" value="UNIVERSAL STRESS PROTEIN RV2623"/>
    <property type="match status" value="1"/>
</dbReference>
<keyword evidence="6" id="KW-1185">Reference proteome</keyword>
<evidence type="ECO:0000313" key="6">
    <source>
        <dbReference type="Proteomes" id="UP000053352"/>
    </source>
</evidence>
<sequence>MEPSGCSYRHALVGLDLSRVSDLLVSWLPSLQRVGTRVLTLVHAIPLEEVEHVAAGYPVDRLEEELRQEALERLKAYAAELRSRGFEVEILRPVAGVPAVVLAEEAARLGADYIVVAERGQGWLRRILLGSTSEEVAQIADRSVLVSKPYVRAEGERSLQAPGDPWGGPLLAALALDEGDEPVLCRAVEAASRTGARLVLLHVLEEGEDEEEARRRLEELAERARSRGAGEVEAMVAKGKPSRAILGEAARLDANIIFIGAGGERGRELGTTAEAVLRRAKVHVLVCK</sequence>
<dbReference type="InterPro" id="IPR006015">
    <property type="entry name" value="Universal_stress_UspA"/>
</dbReference>
<dbReference type="GO" id="GO:0005524">
    <property type="term" value="F:ATP binding"/>
    <property type="evidence" value="ECO:0007669"/>
    <property type="project" value="UniProtKB-KW"/>
</dbReference>
<keyword evidence="2" id="KW-0547">Nucleotide-binding</keyword>
<evidence type="ECO:0000256" key="3">
    <source>
        <dbReference type="ARBA" id="ARBA00022840"/>
    </source>
</evidence>
<dbReference type="AlphaFoldDB" id="A0A0V8RU03"/>
<feature type="domain" description="UspA" evidence="4">
    <location>
        <begin position="171"/>
        <end position="288"/>
    </location>
</feature>
<evidence type="ECO:0000256" key="1">
    <source>
        <dbReference type="ARBA" id="ARBA00008791"/>
    </source>
</evidence>
<organism evidence="5 6">
    <name type="scientific">Pyrodictium occultum</name>
    <dbReference type="NCBI Taxonomy" id="2309"/>
    <lineage>
        <taxon>Archaea</taxon>
        <taxon>Thermoproteota</taxon>
        <taxon>Thermoprotei</taxon>
        <taxon>Desulfurococcales</taxon>
        <taxon>Pyrodictiaceae</taxon>
        <taxon>Pyrodictium</taxon>
    </lineage>
</organism>
<dbReference type="PRINTS" id="PR01438">
    <property type="entry name" value="UNVRSLSTRESS"/>
</dbReference>
<dbReference type="Proteomes" id="UP000053352">
    <property type="component" value="Unassembled WGS sequence"/>
</dbReference>